<keyword evidence="1" id="KW-1133">Transmembrane helix</keyword>
<accession>A0A8D8TVL6</accession>
<evidence type="ECO:0000313" key="2">
    <source>
        <dbReference type="EMBL" id="CAG6695635.1"/>
    </source>
</evidence>
<feature type="transmembrane region" description="Helical" evidence="1">
    <location>
        <begin position="6"/>
        <end position="28"/>
    </location>
</feature>
<keyword evidence="1 2" id="KW-0812">Transmembrane</keyword>
<dbReference type="EMBL" id="HBUF01324532">
    <property type="protein sequence ID" value="CAG6695635.1"/>
    <property type="molecule type" value="Transcribed_RNA"/>
</dbReference>
<dbReference type="EMBL" id="HBUF01324533">
    <property type="protein sequence ID" value="CAG6695636.1"/>
    <property type="molecule type" value="Transcribed_RNA"/>
</dbReference>
<dbReference type="AlphaFoldDB" id="A0A8D8TVL6"/>
<name>A0A8D8TVL6_9HEMI</name>
<reference evidence="2" key="1">
    <citation type="submission" date="2021-05" db="EMBL/GenBank/DDBJ databases">
        <authorList>
            <person name="Alioto T."/>
            <person name="Alioto T."/>
            <person name="Gomez Garrido J."/>
        </authorList>
    </citation>
    <scope>NUCLEOTIDE SEQUENCE</scope>
</reference>
<protein>
    <submittedName>
        <fullName evidence="2">Transmembrane protein FLJ36131</fullName>
    </submittedName>
</protein>
<sequence>MYVSISFLLGLSHLVLCCLLTFIVNFYLPPESIDFEFMAHNWSKGRSPSSTLGLSWFKAGFRFSDGWSMFYSFGLPGVALPGSPPRSHLLPGTQILIRSFQPCESAKHSARLSSLLTTTSYSVS</sequence>
<evidence type="ECO:0000256" key="1">
    <source>
        <dbReference type="SAM" id="Phobius"/>
    </source>
</evidence>
<organism evidence="2">
    <name type="scientific">Cacopsylla melanoneura</name>
    <dbReference type="NCBI Taxonomy" id="428564"/>
    <lineage>
        <taxon>Eukaryota</taxon>
        <taxon>Metazoa</taxon>
        <taxon>Ecdysozoa</taxon>
        <taxon>Arthropoda</taxon>
        <taxon>Hexapoda</taxon>
        <taxon>Insecta</taxon>
        <taxon>Pterygota</taxon>
        <taxon>Neoptera</taxon>
        <taxon>Paraneoptera</taxon>
        <taxon>Hemiptera</taxon>
        <taxon>Sternorrhyncha</taxon>
        <taxon>Psylloidea</taxon>
        <taxon>Psyllidae</taxon>
        <taxon>Psyllinae</taxon>
        <taxon>Cacopsylla</taxon>
    </lineage>
</organism>
<keyword evidence="1" id="KW-0472">Membrane</keyword>
<proteinExistence type="predicted"/>